<evidence type="ECO:0000256" key="1">
    <source>
        <dbReference type="ARBA" id="ARBA00004496"/>
    </source>
</evidence>
<dbReference type="Gene3D" id="3.40.50.12240">
    <property type="match status" value="1"/>
</dbReference>
<dbReference type="OrthoDB" id="9801639at2"/>
<dbReference type="GO" id="GO:0030254">
    <property type="term" value="P:protein secretion by the type III secretion system"/>
    <property type="evidence" value="ECO:0007669"/>
    <property type="project" value="InterPro"/>
</dbReference>
<name>A0A5C5GJ07_9RHOB</name>
<evidence type="ECO:0000313" key="9">
    <source>
        <dbReference type="EMBL" id="TNY33869.1"/>
    </source>
</evidence>
<dbReference type="Pfam" id="PF00006">
    <property type="entry name" value="ATP-synt_ab"/>
    <property type="match status" value="1"/>
</dbReference>
<proteinExistence type="predicted"/>
<evidence type="ECO:0000256" key="2">
    <source>
        <dbReference type="ARBA" id="ARBA00022448"/>
    </source>
</evidence>
<dbReference type="InterPro" id="IPR050053">
    <property type="entry name" value="ATPase_alpha/beta_chains"/>
</dbReference>
<dbReference type="InterPro" id="IPR027417">
    <property type="entry name" value="P-loop_NTPase"/>
</dbReference>
<organism evidence="9 10">
    <name type="scientific">Pelagovum pacificum</name>
    <dbReference type="NCBI Taxonomy" id="2588711"/>
    <lineage>
        <taxon>Bacteria</taxon>
        <taxon>Pseudomonadati</taxon>
        <taxon>Pseudomonadota</taxon>
        <taxon>Alphaproteobacteria</taxon>
        <taxon>Rhodobacterales</taxon>
        <taxon>Paracoccaceae</taxon>
        <taxon>Pelagovum</taxon>
    </lineage>
</organism>
<dbReference type="SUPFAM" id="SSF52540">
    <property type="entry name" value="P-loop containing nucleoside triphosphate hydrolases"/>
    <property type="match status" value="1"/>
</dbReference>
<evidence type="ECO:0000259" key="8">
    <source>
        <dbReference type="SMART" id="SM00382"/>
    </source>
</evidence>
<dbReference type="InterPro" id="IPR003593">
    <property type="entry name" value="AAA+_ATPase"/>
</dbReference>
<dbReference type="InterPro" id="IPR005714">
    <property type="entry name" value="ATPase_T3SS_FliI/YscN"/>
</dbReference>
<dbReference type="GO" id="GO:0016887">
    <property type="term" value="F:ATP hydrolysis activity"/>
    <property type="evidence" value="ECO:0007669"/>
    <property type="project" value="InterPro"/>
</dbReference>
<reference evidence="9 10" key="1">
    <citation type="submission" date="2019-06" db="EMBL/GenBank/DDBJ databases">
        <title>Genome of new Rhodobacteraceae sp. SM1903.</title>
        <authorList>
            <person name="Ren X."/>
        </authorList>
    </citation>
    <scope>NUCLEOTIDE SEQUENCE [LARGE SCALE GENOMIC DNA]</scope>
    <source>
        <strain evidence="9 10">SM1903</strain>
    </source>
</reference>
<keyword evidence="10" id="KW-1185">Reference proteome</keyword>
<dbReference type="GO" id="GO:0005524">
    <property type="term" value="F:ATP binding"/>
    <property type="evidence" value="ECO:0007669"/>
    <property type="project" value="UniProtKB-KW"/>
</dbReference>
<dbReference type="AlphaFoldDB" id="A0A5C5GJ07"/>
<keyword evidence="5" id="KW-0067">ATP-binding</keyword>
<evidence type="ECO:0000256" key="6">
    <source>
        <dbReference type="ARBA" id="ARBA00022927"/>
    </source>
</evidence>
<accession>A0A5C5GJ07</accession>
<gene>
    <name evidence="9" type="ORF">FHY64_11575</name>
</gene>
<keyword evidence="6" id="KW-0653">Protein transport</keyword>
<dbReference type="PANTHER" id="PTHR15184:SF9">
    <property type="entry name" value="SPI-1 TYPE 3 SECRETION SYSTEM ATPASE"/>
    <property type="match status" value="1"/>
</dbReference>
<comment type="subcellular location">
    <subcellularLocation>
        <location evidence="1">Cytoplasm</location>
    </subcellularLocation>
</comment>
<evidence type="ECO:0000256" key="5">
    <source>
        <dbReference type="ARBA" id="ARBA00022840"/>
    </source>
</evidence>
<feature type="domain" description="AAA+ ATPase" evidence="8">
    <location>
        <begin position="155"/>
        <end position="339"/>
    </location>
</feature>
<dbReference type="RefSeq" id="WP_140194676.1">
    <property type="nucleotide sequence ID" value="NZ_CP065915.1"/>
</dbReference>
<evidence type="ECO:0000256" key="3">
    <source>
        <dbReference type="ARBA" id="ARBA00022490"/>
    </source>
</evidence>
<evidence type="ECO:0000256" key="4">
    <source>
        <dbReference type="ARBA" id="ARBA00022741"/>
    </source>
</evidence>
<dbReference type="Proteomes" id="UP000314011">
    <property type="component" value="Unassembled WGS sequence"/>
</dbReference>
<sequence length="435" mass="46651">MESLQLVTNRMQDLRARHLMGRVTEVRGPTLMVLGFGTGVRLGDPVSLPSLNNRRGEVIGLASDAAIVLLEGGTAGISLRTPVRLEPALRFAPGNHWLGRVIDPEGRPLDGRPLLPGIGATPLSPEPPPPHDRRAMGPRLSTGFAVFDTLLPLARGQRIGLFAGSGVGKSTLLGDLARNVEADIVVIGLVGERGRELRQFVEDVLGDAGMKRSVVVTATSDTSPQLRLKCASAAMATAEYFRNQGRQVLLLLDSVTRFAEAQREVTAARGESTGLRGFPASTATAIANLCERAGPGVGASGDITAIFTVLVAGSDMEEPVADMLRGVLDGHVVLDRKIAERGRFPAVDLLRSTSRSLPGVASESENALISETRRLLATYERSEMMIQAGLYVSGTDKQLDRAVRLYPDLDSFLARRTNPGIRDYDVLRRLLLDQG</sequence>
<dbReference type="PANTHER" id="PTHR15184">
    <property type="entry name" value="ATP SYNTHASE"/>
    <property type="match status" value="1"/>
</dbReference>
<dbReference type="SMART" id="SM00382">
    <property type="entry name" value="AAA"/>
    <property type="match status" value="1"/>
</dbReference>
<evidence type="ECO:0000256" key="7">
    <source>
        <dbReference type="ARBA" id="ARBA00022967"/>
    </source>
</evidence>
<keyword evidence="3" id="KW-0963">Cytoplasm</keyword>
<dbReference type="GO" id="GO:0030257">
    <property type="term" value="C:type III protein secretion system complex"/>
    <property type="evidence" value="ECO:0007669"/>
    <property type="project" value="InterPro"/>
</dbReference>
<keyword evidence="7" id="KW-1278">Translocase</keyword>
<keyword evidence="4" id="KW-0547">Nucleotide-binding</keyword>
<keyword evidence="2" id="KW-0813">Transport</keyword>
<dbReference type="Pfam" id="PF18269">
    <property type="entry name" value="T3SS_ATPase_C"/>
    <property type="match status" value="1"/>
</dbReference>
<evidence type="ECO:0000313" key="10">
    <source>
        <dbReference type="Proteomes" id="UP000314011"/>
    </source>
</evidence>
<comment type="caution">
    <text evidence="9">The sequence shown here is derived from an EMBL/GenBank/DDBJ whole genome shotgun (WGS) entry which is preliminary data.</text>
</comment>
<dbReference type="InterPro" id="IPR040627">
    <property type="entry name" value="T3SS_ATPase_C"/>
</dbReference>
<protein>
    <submittedName>
        <fullName evidence="9">FliI/YscN family ATPase</fullName>
    </submittedName>
</protein>
<dbReference type="InterPro" id="IPR000194">
    <property type="entry name" value="ATPase_F1/V1/A1_a/bsu_nucl-bd"/>
</dbReference>
<dbReference type="EMBL" id="VFFF01000001">
    <property type="protein sequence ID" value="TNY33869.1"/>
    <property type="molecule type" value="Genomic_DNA"/>
</dbReference>
<dbReference type="GO" id="GO:0005737">
    <property type="term" value="C:cytoplasm"/>
    <property type="evidence" value="ECO:0007669"/>
    <property type="project" value="UniProtKB-SubCell"/>
</dbReference>
<dbReference type="GO" id="GO:0046933">
    <property type="term" value="F:proton-transporting ATP synthase activity, rotational mechanism"/>
    <property type="evidence" value="ECO:0007669"/>
    <property type="project" value="TreeGrafter"/>
</dbReference>
<dbReference type="NCBIfam" id="TIGR01026">
    <property type="entry name" value="fliI_yscN"/>
    <property type="match status" value="1"/>
</dbReference>